<dbReference type="AlphaFoldDB" id="A0A0P1B4R6"/>
<dbReference type="RefSeq" id="XP_024585487.1">
    <property type="nucleotide sequence ID" value="XM_024720272.1"/>
</dbReference>
<organism evidence="1 2">
    <name type="scientific">Plasmopara halstedii</name>
    <name type="common">Downy mildew of sunflower</name>
    <dbReference type="NCBI Taxonomy" id="4781"/>
    <lineage>
        <taxon>Eukaryota</taxon>
        <taxon>Sar</taxon>
        <taxon>Stramenopiles</taxon>
        <taxon>Oomycota</taxon>
        <taxon>Peronosporomycetes</taxon>
        <taxon>Peronosporales</taxon>
        <taxon>Peronosporaceae</taxon>
        <taxon>Plasmopara</taxon>
    </lineage>
</organism>
<proteinExistence type="predicted"/>
<sequence>MILVHCIQFYPDLIQRRDLLGFSTDGVHNPKSNPESVSFLTRKSKRVTVCIRRIPTTKRSQVDFGAAGTTVNAFSLVSVSQATHRSGVANAAVYIHNVYSPVDDHDDAGLINHHSVDRFEDYATLIALGDMITPINPNLDSSKPQLLARQWCDAFMSRLGHQSVVDG</sequence>
<dbReference type="Proteomes" id="UP000054928">
    <property type="component" value="Unassembled WGS sequence"/>
</dbReference>
<name>A0A0P1B4R6_PLAHL</name>
<reference evidence="2" key="1">
    <citation type="submission" date="2014-09" db="EMBL/GenBank/DDBJ databases">
        <authorList>
            <person name="Sharma Rahul"/>
            <person name="Thines Marco"/>
        </authorList>
    </citation>
    <scope>NUCLEOTIDE SEQUENCE [LARGE SCALE GENOMIC DNA]</scope>
</reference>
<dbReference type="GeneID" id="36401955"/>
<keyword evidence="2" id="KW-1185">Reference proteome</keyword>
<evidence type="ECO:0000313" key="2">
    <source>
        <dbReference type="Proteomes" id="UP000054928"/>
    </source>
</evidence>
<protein>
    <submittedName>
        <fullName evidence="1">Uncharacterized protein</fullName>
    </submittedName>
</protein>
<accession>A0A0P1B4R6</accession>
<dbReference type="EMBL" id="CCYD01003042">
    <property type="protein sequence ID" value="CEG49118.1"/>
    <property type="molecule type" value="Genomic_DNA"/>
</dbReference>
<evidence type="ECO:0000313" key="1">
    <source>
        <dbReference type="EMBL" id="CEG49118.1"/>
    </source>
</evidence>